<accession>A0A640SA48</accession>
<dbReference type="Pfam" id="PF06386">
    <property type="entry name" value="GvpL_GvpF"/>
    <property type="match status" value="1"/>
</dbReference>
<comment type="caution">
    <text evidence="5">The sequence shown here is derived from an EMBL/GenBank/DDBJ whole genome shotgun (WGS) entry which is preliminary data.</text>
</comment>
<keyword evidence="1" id="KW-0304">Gas vesicle</keyword>
<comment type="similarity">
    <text evidence="3">Belongs to the gas vesicle GvpF/GvpL family.</text>
</comment>
<reference evidence="5 6" key="1">
    <citation type="submission" date="2019-12" db="EMBL/GenBank/DDBJ databases">
        <title>Whole genome shotgun sequence of Streptomyces caniferus NBRC 15389.</title>
        <authorList>
            <person name="Ichikawa N."/>
            <person name="Kimura A."/>
            <person name="Kitahashi Y."/>
            <person name="Komaki H."/>
            <person name="Tamura T."/>
        </authorList>
    </citation>
    <scope>NUCLEOTIDE SEQUENCE [LARGE SCALE GENOMIC DNA]</scope>
    <source>
        <strain evidence="5 6">NBRC 15389</strain>
    </source>
</reference>
<evidence type="ECO:0000256" key="4">
    <source>
        <dbReference type="SAM" id="MobiDB-lite"/>
    </source>
</evidence>
<dbReference type="OrthoDB" id="146444at2"/>
<proteinExistence type="inferred from homology"/>
<dbReference type="GO" id="GO:0031411">
    <property type="term" value="C:gas vesicle"/>
    <property type="evidence" value="ECO:0007669"/>
    <property type="project" value="UniProtKB-SubCell"/>
</dbReference>
<evidence type="ECO:0000313" key="5">
    <source>
        <dbReference type="EMBL" id="GFE07928.1"/>
    </source>
</evidence>
<dbReference type="GO" id="GO:0031412">
    <property type="term" value="P:gas vesicle organization"/>
    <property type="evidence" value="ECO:0007669"/>
    <property type="project" value="InterPro"/>
</dbReference>
<dbReference type="EMBL" id="BLIN01000005">
    <property type="protein sequence ID" value="GFE07928.1"/>
    <property type="molecule type" value="Genomic_DNA"/>
</dbReference>
<evidence type="ECO:0000256" key="3">
    <source>
        <dbReference type="ARBA" id="ARBA00035643"/>
    </source>
</evidence>
<dbReference type="PANTHER" id="PTHR36852">
    <property type="entry name" value="PROTEIN GVPL 2"/>
    <property type="match status" value="1"/>
</dbReference>
<organism evidence="5 6">
    <name type="scientific">Streptomyces caniferus</name>
    <dbReference type="NCBI Taxonomy" id="285557"/>
    <lineage>
        <taxon>Bacteria</taxon>
        <taxon>Bacillati</taxon>
        <taxon>Actinomycetota</taxon>
        <taxon>Actinomycetes</taxon>
        <taxon>Kitasatosporales</taxon>
        <taxon>Streptomycetaceae</taxon>
        <taxon>Streptomyces</taxon>
    </lineage>
</organism>
<evidence type="ECO:0000313" key="6">
    <source>
        <dbReference type="Proteomes" id="UP000435837"/>
    </source>
</evidence>
<gene>
    <name evidence="5" type="ORF">Scani_41960</name>
</gene>
<dbReference type="Proteomes" id="UP000435837">
    <property type="component" value="Unassembled WGS sequence"/>
</dbReference>
<dbReference type="PANTHER" id="PTHR36852:SF1">
    <property type="entry name" value="PROTEIN GVPL 2"/>
    <property type="match status" value="1"/>
</dbReference>
<name>A0A640SA48_9ACTN</name>
<evidence type="ECO:0000256" key="1">
    <source>
        <dbReference type="ARBA" id="ARBA00022987"/>
    </source>
</evidence>
<feature type="region of interest" description="Disordered" evidence="4">
    <location>
        <begin position="168"/>
        <end position="188"/>
    </location>
</feature>
<feature type="region of interest" description="Disordered" evidence="4">
    <location>
        <begin position="1"/>
        <end position="34"/>
    </location>
</feature>
<sequence>MNRPTPGAEERAGSPRNPVHGPAAQQDPSSGPAHSYVYVLGRAGTALETAAAQLTGVRDGSLRAVTAGRLAALVSSVPADAFSEEGMKAQLENLTELEEIARRHHAVVEAAGTHATVLPMRLATVYLDDARVRSMLDERGAEFDELLSLLEGHAEVGVKVYADARAAAKASPPDSPDPAASPVSPGRAYLQQRRARQRTHRDAYRAAGAVAEEVRVRASALARDRVVHRPQQGELASGTGENIANEAYLVPTDRLPEFHRAVSAPADDVPGVRVETTGPWAPYSFATPPPVESRSA</sequence>
<evidence type="ECO:0000256" key="2">
    <source>
        <dbReference type="ARBA" id="ARBA00035108"/>
    </source>
</evidence>
<dbReference type="AlphaFoldDB" id="A0A640SA48"/>
<comment type="subcellular location">
    <subcellularLocation>
        <location evidence="2">Gas vesicle</location>
    </subcellularLocation>
</comment>
<feature type="compositionally biased region" description="Low complexity" evidence="4">
    <location>
        <begin position="168"/>
        <end position="185"/>
    </location>
</feature>
<dbReference type="InterPro" id="IPR009430">
    <property type="entry name" value="GvpL/GvpF"/>
</dbReference>
<dbReference type="RefSeq" id="WP_159478287.1">
    <property type="nucleotide sequence ID" value="NZ_BAAATH010000017.1"/>
</dbReference>
<protein>
    <submittedName>
        <fullName evidence="5">Gas vesicle protein</fullName>
    </submittedName>
</protein>